<dbReference type="KEGG" id="sal:Sala_0449"/>
<dbReference type="STRING" id="317655.Sala_0449"/>
<protein>
    <submittedName>
        <fullName evidence="1">Uncharacterized protein</fullName>
    </submittedName>
</protein>
<sequence>MVNRHSSLVARKWGLFALSLLTGHRHAALRVAKKLHFRLAILRMSIGQRVRTPSEASANSVLLGSGPINYPFEASKWRRYRALAGAAGSIATRKAAKVRD</sequence>
<dbReference type="EMBL" id="CP000356">
    <property type="protein sequence ID" value="ABF52170.1"/>
    <property type="molecule type" value="Genomic_DNA"/>
</dbReference>
<evidence type="ECO:0000313" key="2">
    <source>
        <dbReference type="Proteomes" id="UP000006578"/>
    </source>
</evidence>
<accession>Q1GW02</accession>
<evidence type="ECO:0000313" key="1">
    <source>
        <dbReference type="EMBL" id="ABF52170.1"/>
    </source>
</evidence>
<organism evidence="1 2">
    <name type="scientific">Sphingopyxis alaskensis (strain DSM 13593 / LMG 18877 / RB2256)</name>
    <name type="common">Sphingomonas alaskensis</name>
    <dbReference type="NCBI Taxonomy" id="317655"/>
    <lineage>
        <taxon>Bacteria</taxon>
        <taxon>Pseudomonadati</taxon>
        <taxon>Pseudomonadota</taxon>
        <taxon>Alphaproteobacteria</taxon>
        <taxon>Sphingomonadales</taxon>
        <taxon>Sphingomonadaceae</taxon>
        <taxon>Sphingopyxis</taxon>
    </lineage>
</organism>
<name>Q1GW02_SPHAL</name>
<dbReference type="Proteomes" id="UP000006578">
    <property type="component" value="Chromosome"/>
</dbReference>
<keyword evidence="2" id="KW-1185">Reference proteome</keyword>
<reference evidence="1 2" key="1">
    <citation type="journal article" date="2009" name="Proc. Natl. Acad. Sci. U.S.A.">
        <title>The genomic basis of trophic strategy in marine bacteria.</title>
        <authorList>
            <person name="Lauro F.M."/>
            <person name="McDougald D."/>
            <person name="Thomas T."/>
            <person name="Williams T.J."/>
            <person name="Egan S."/>
            <person name="Rice S."/>
            <person name="DeMaere M.Z."/>
            <person name="Ting L."/>
            <person name="Ertan H."/>
            <person name="Johnson J."/>
            <person name="Ferriera S."/>
            <person name="Lapidus A."/>
            <person name="Anderson I."/>
            <person name="Kyrpides N."/>
            <person name="Munk A.C."/>
            <person name="Detter C."/>
            <person name="Han C.S."/>
            <person name="Brown M.V."/>
            <person name="Robb F.T."/>
            <person name="Kjelleberg S."/>
            <person name="Cavicchioli R."/>
        </authorList>
    </citation>
    <scope>NUCLEOTIDE SEQUENCE [LARGE SCALE GENOMIC DNA]</scope>
    <source>
        <strain evidence="2">DSM 13593 / LMG 18877 / RB2256</strain>
    </source>
</reference>
<dbReference type="HOGENOM" id="CLU_2304188_0_0_5"/>
<gene>
    <name evidence="1" type="ordered locus">Sala_0449</name>
</gene>
<dbReference type="AlphaFoldDB" id="Q1GW02"/>
<proteinExistence type="predicted"/>